<dbReference type="SUPFAM" id="SSF49265">
    <property type="entry name" value="Fibronectin type III"/>
    <property type="match status" value="1"/>
</dbReference>
<reference evidence="5 6" key="1">
    <citation type="submission" date="2020-06" db="EMBL/GenBank/DDBJ databases">
        <authorList>
            <person name="Li R."/>
            <person name="Bekaert M."/>
        </authorList>
    </citation>
    <scope>NUCLEOTIDE SEQUENCE [LARGE SCALE GENOMIC DNA]</scope>
    <source>
        <strain evidence="6">wild</strain>
    </source>
</reference>
<evidence type="ECO:0000259" key="4">
    <source>
        <dbReference type="PROSITE" id="PS50853"/>
    </source>
</evidence>
<dbReference type="OrthoDB" id="6162853at2759"/>
<evidence type="ECO:0000313" key="5">
    <source>
        <dbReference type="EMBL" id="CAC5357888.1"/>
    </source>
</evidence>
<evidence type="ECO:0000313" key="6">
    <source>
        <dbReference type="Proteomes" id="UP000507470"/>
    </source>
</evidence>
<accession>A0A6J7ZVG8</accession>
<keyword evidence="6" id="KW-1185">Reference proteome</keyword>
<dbReference type="PANTHER" id="PTHR10075">
    <property type="entry name" value="BASIGIN RELATED"/>
    <property type="match status" value="1"/>
</dbReference>
<dbReference type="SUPFAM" id="SSF48726">
    <property type="entry name" value="Immunoglobulin"/>
    <property type="match status" value="2"/>
</dbReference>
<name>A0A6J7ZVG8_MYTCO</name>
<evidence type="ECO:0000256" key="2">
    <source>
        <dbReference type="SAM" id="MobiDB-lite"/>
    </source>
</evidence>
<dbReference type="GO" id="GO:0007156">
    <property type="term" value="P:homophilic cell adhesion via plasma membrane adhesion molecules"/>
    <property type="evidence" value="ECO:0007669"/>
    <property type="project" value="TreeGrafter"/>
</dbReference>
<dbReference type="InterPro" id="IPR003599">
    <property type="entry name" value="Ig_sub"/>
</dbReference>
<dbReference type="PROSITE" id="PS50853">
    <property type="entry name" value="FN3"/>
    <property type="match status" value="1"/>
</dbReference>
<feature type="region of interest" description="Disordered" evidence="2">
    <location>
        <begin position="318"/>
        <end position="342"/>
    </location>
</feature>
<proteinExistence type="predicted"/>
<sequence>MSAIEYICEVTRFFFKYISDLNRSEILFVSHSANFTINCPFQSVNNSTVLWSGPPDLTTYSDKSTVNSEVKGVGISGDSANGEYNLIIYSFKESNEGSYQCSAVIGGMPFMKKFNVMLQISEETNSFNEHHPSESVTEGTNVSFECTAMSIPSPSLFRLIGPVGNVLTTEDTLNDTMMLNFIITNIRKNEIGNYTCTAENDIANGTSTICLTILYYPEVPYLKRVLPGTKSVIIDWSGGHNGGFTQTFVVEYKLESQEHWFYQTNVSETNTTNYSTVICDLLPNEPYNIRMYAVNRMNRSQFTNVFKVTTGGNRKRRYIDSENRNSGQEEENDSFNNIDDINENGPPTLHVVAAVPVLYSNSSSEEALGADIFACRALTSQQKSIEKQAMKEEFSELNYIELELDPIAQGRTFCIHGKDNRTEYSEINFRIIGDPLKWSDSDDDSDTDRL</sequence>
<dbReference type="Proteomes" id="UP000507470">
    <property type="component" value="Unassembled WGS sequence"/>
</dbReference>
<dbReference type="GO" id="GO:0007411">
    <property type="term" value="P:axon guidance"/>
    <property type="evidence" value="ECO:0007669"/>
    <property type="project" value="TreeGrafter"/>
</dbReference>
<protein>
    <submittedName>
        <fullName evidence="5">DSCAM</fullName>
    </submittedName>
</protein>
<gene>
    <name evidence="5" type="ORF">MCOR_1359</name>
</gene>
<feature type="domain" description="Ig-like" evidence="3">
    <location>
        <begin position="109"/>
        <end position="212"/>
    </location>
</feature>
<dbReference type="InterPro" id="IPR003961">
    <property type="entry name" value="FN3_dom"/>
</dbReference>
<dbReference type="CDD" id="cd00063">
    <property type="entry name" value="FN3"/>
    <property type="match status" value="1"/>
</dbReference>
<dbReference type="PROSITE" id="PS50835">
    <property type="entry name" value="IG_LIKE"/>
    <property type="match status" value="1"/>
</dbReference>
<dbReference type="GO" id="GO:0030424">
    <property type="term" value="C:axon"/>
    <property type="evidence" value="ECO:0007669"/>
    <property type="project" value="TreeGrafter"/>
</dbReference>
<dbReference type="InterPro" id="IPR036179">
    <property type="entry name" value="Ig-like_dom_sf"/>
</dbReference>
<evidence type="ECO:0000256" key="1">
    <source>
        <dbReference type="ARBA" id="ARBA00023319"/>
    </source>
</evidence>
<dbReference type="GO" id="GO:0005886">
    <property type="term" value="C:plasma membrane"/>
    <property type="evidence" value="ECO:0007669"/>
    <property type="project" value="TreeGrafter"/>
</dbReference>
<dbReference type="SMART" id="SM00409">
    <property type="entry name" value="IG"/>
    <property type="match status" value="2"/>
</dbReference>
<organism evidence="5 6">
    <name type="scientific">Mytilus coruscus</name>
    <name type="common">Sea mussel</name>
    <dbReference type="NCBI Taxonomy" id="42192"/>
    <lineage>
        <taxon>Eukaryota</taxon>
        <taxon>Metazoa</taxon>
        <taxon>Spiralia</taxon>
        <taxon>Lophotrochozoa</taxon>
        <taxon>Mollusca</taxon>
        <taxon>Bivalvia</taxon>
        <taxon>Autobranchia</taxon>
        <taxon>Pteriomorphia</taxon>
        <taxon>Mytilida</taxon>
        <taxon>Mytiloidea</taxon>
        <taxon>Mytilidae</taxon>
        <taxon>Mytilinae</taxon>
        <taxon>Mytilus</taxon>
    </lineage>
</organism>
<dbReference type="InterPro" id="IPR036116">
    <property type="entry name" value="FN3_sf"/>
</dbReference>
<evidence type="ECO:0000259" key="3">
    <source>
        <dbReference type="PROSITE" id="PS50835"/>
    </source>
</evidence>
<keyword evidence="1" id="KW-0393">Immunoglobulin domain</keyword>
<dbReference type="GO" id="GO:0070593">
    <property type="term" value="P:dendrite self-avoidance"/>
    <property type="evidence" value="ECO:0007669"/>
    <property type="project" value="TreeGrafter"/>
</dbReference>
<dbReference type="AlphaFoldDB" id="A0A6J7ZVG8"/>
<dbReference type="EMBL" id="CACVKT020000270">
    <property type="protein sequence ID" value="CAC5357888.1"/>
    <property type="molecule type" value="Genomic_DNA"/>
</dbReference>
<dbReference type="Gene3D" id="2.60.40.10">
    <property type="entry name" value="Immunoglobulins"/>
    <property type="match status" value="3"/>
</dbReference>
<dbReference type="InterPro" id="IPR007110">
    <property type="entry name" value="Ig-like_dom"/>
</dbReference>
<feature type="domain" description="Fibronectin type-III" evidence="4">
    <location>
        <begin position="216"/>
        <end position="313"/>
    </location>
</feature>
<dbReference type="GO" id="GO:0098632">
    <property type="term" value="F:cell-cell adhesion mediator activity"/>
    <property type="evidence" value="ECO:0007669"/>
    <property type="project" value="TreeGrafter"/>
</dbReference>
<dbReference type="SMART" id="SM00060">
    <property type="entry name" value="FN3"/>
    <property type="match status" value="1"/>
</dbReference>
<dbReference type="PANTHER" id="PTHR10075:SF14">
    <property type="entry name" value="CELL ADHESION MOLECULE DSCAM2-RELATED"/>
    <property type="match status" value="1"/>
</dbReference>
<dbReference type="InterPro" id="IPR013783">
    <property type="entry name" value="Ig-like_fold"/>
</dbReference>
<dbReference type="Pfam" id="PF13927">
    <property type="entry name" value="Ig_3"/>
    <property type="match status" value="1"/>
</dbReference>